<dbReference type="GO" id="GO:0030170">
    <property type="term" value="F:pyridoxal phosphate binding"/>
    <property type="evidence" value="ECO:0007669"/>
    <property type="project" value="InterPro"/>
</dbReference>
<organism evidence="4 6">
    <name type="scientific">Verticillium longisporum</name>
    <name type="common">Verticillium dahliae var. longisporum</name>
    <dbReference type="NCBI Taxonomy" id="100787"/>
    <lineage>
        <taxon>Eukaryota</taxon>
        <taxon>Fungi</taxon>
        <taxon>Dikarya</taxon>
        <taxon>Ascomycota</taxon>
        <taxon>Pezizomycotina</taxon>
        <taxon>Sordariomycetes</taxon>
        <taxon>Hypocreomycetidae</taxon>
        <taxon>Glomerellales</taxon>
        <taxon>Plectosphaerellaceae</taxon>
        <taxon>Verticillium</taxon>
    </lineage>
</organism>
<dbReference type="Pfam" id="PF00155">
    <property type="entry name" value="Aminotran_1_2"/>
    <property type="match status" value="1"/>
</dbReference>
<dbReference type="InterPro" id="IPR050478">
    <property type="entry name" value="Ethylene_sulfur-biosynth"/>
</dbReference>
<dbReference type="CDD" id="cd00609">
    <property type="entry name" value="AAT_like"/>
    <property type="match status" value="1"/>
</dbReference>
<evidence type="ECO:0000313" key="5">
    <source>
        <dbReference type="Proteomes" id="UP000044602"/>
    </source>
</evidence>
<dbReference type="Gene3D" id="3.90.1150.10">
    <property type="entry name" value="Aspartate Aminotransferase, domain 1"/>
    <property type="match status" value="1"/>
</dbReference>
<evidence type="ECO:0000256" key="1">
    <source>
        <dbReference type="ARBA" id="ARBA00022898"/>
    </source>
</evidence>
<dbReference type="PRINTS" id="PR00753">
    <property type="entry name" value="ACCSYNTHASE"/>
</dbReference>
<evidence type="ECO:0000313" key="6">
    <source>
        <dbReference type="Proteomes" id="UP000045706"/>
    </source>
</evidence>
<dbReference type="Proteomes" id="UP000045706">
    <property type="component" value="Unassembled WGS sequence"/>
</dbReference>
<dbReference type="PANTHER" id="PTHR43795">
    <property type="entry name" value="BIFUNCTIONAL ASPARTATE AMINOTRANSFERASE AND GLUTAMATE/ASPARTATE-PREPHENATE AMINOTRANSFERASE-RELATED"/>
    <property type="match status" value="1"/>
</dbReference>
<dbReference type="PANTHER" id="PTHR43795:SF63">
    <property type="entry name" value="PUTATIVE (AFU_ORTHOLOGUE AFUA_4G00630)-RELATED"/>
    <property type="match status" value="1"/>
</dbReference>
<dbReference type="InterPro" id="IPR004839">
    <property type="entry name" value="Aminotransferase_I/II_large"/>
</dbReference>
<accession>A0A0G4L8F6</accession>
<keyword evidence="1" id="KW-0663">Pyridoxal phosphate</keyword>
<dbReference type="EMBL" id="CVQH01003336">
    <property type="protein sequence ID" value="CRK12071.1"/>
    <property type="molecule type" value="Genomic_DNA"/>
</dbReference>
<gene>
    <name evidence="3" type="ORF">BN1708_010326</name>
    <name evidence="4" type="ORF">BN1723_011461</name>
</gene>
<dbReference type="InterPro" id="IPR015424">
    <property type="entry name" value="PyrdxlP-dep_Trfase"/>
</dbReference>
<dbReference type="GO" id="GO:0006520">
    <property type="term" value="P:amino acid metabolic process"/>
    <property type="evidence" value="ECO:0007669"/>
    <property type="project" value="TreeGrafter"/>
</dbReference>
<sequence>MARPGRLSVRGDIHAEPASRPPMLDVVCDLWHPESNPGGYLSLGVAENTLMHKELIEYMKKTFNIESHFLTYGDGFTGSHILREVAANFINERFRPVNPVLKKHVSITSGVGPALELSSFSLCDPGDGILLGRPYYGTFPSDMGARAGAQIVAVSLGGIDPLSEEAIASYEQALLDAKERGITTKALILCNPHNPLGRCYPRSVIEGYMRLCQKYSLHLLSDEIYALSIWDNPDAADAPGFTSALSIDTTNLIHSDLVHVLWGMSKDFGSNGIRLGCIISTNEPFQQAVEANSYWTCASALTDQATAKILADTAFVDSYVATNQARLAASYAVTTRFLRENDVPYEKGGNAGFFVWIDLFAWLRKNVEIKLSEADLWALEAELQETLLRNRVFLACGKAFGSDVPGRFRIVFAHEKGYLEEGLRRMLKTVQSFSQGLQNKQRVLLASDQL</sequence>
<proteinExistence type="predicted"/>
<dbReference type="Proteomes" id="UP000044602">
    <property type="component" value="Unassembled WGS sequence"/>
</dbReference>
<evidence type="ECO:0000313" key="4">
    <source>
        <dbReference type="EMBL" id="CRK18000.1"/>
    </source>
</evidence>
<dbReference type="Gene3D" id="3.40.640.10">
    <property type="entry name" value="Type I PLP-dependent aspartate aminotransferase-like (Major domain)"/>
    <property type="match status" value="1"/>
</dbReference>
<evidence type="ECO:0000313" key="3">
    <source>
        <dbReference type="EMBL" id="CRK12071.1"/>
    </source>
</evidence>
<name>A0A0G4L8F6_VERLO</name>
<dbReference type="SUPFAM" id="SSF53383">
    <property type="entry name" value="PLP-dependent transferases"/>
    <property type="match status" value="1"/>
</dbReference>
<dbReference type="EMBL" id="CVQI01008557">
    <property type="protein sequence ID" value="CRK18000.1"/>
    <property type="molecule type" value="Genomic_DNA"/>
</dbReference>
<dbReference type="InterPro" id="IPR015421">
    <property type="entry name" value="PyrdxlP-dep_Trfase_major"/>
</dbReference>
<feature type="domain" description="Aminotransferase class I/classII large" evidence="2">
    <location>
        <begin position="42"/>
        <end position="425"/>
    </location>
</feature>
<dbReference type="InterPro" id="IPR015422">
    <property type="entry name" value="PyrdxlP-dep_Trfase_small"/>
</dbReference>
<reference evidence="5 6" key="1">
    <citation type="submission" date="2015-05" db="EMBL/GenBank/DDBJ databases">
        <authorList>
            <person name="Fogelqvist Johan"/>
        </authorList>
    </citation>
    <scope>NUCLEOTIDE SEQUENCE [LARGE SCALE GENOMIC DNA]</scope>
    <source>
        <strain evidence="3">VL1</strain>
        <strain evidence="4">VL2</strain>
    </source>
</reference>
<dbReference type="AlphaFoldDB" id="A0A0G4L8F6"/>
<dbReference type="GO" id="GO:0008483">
    <property type="term" value="F:transaminase activity"/>
    <property type="evidence" value="ECO:0007669"/>
    <property type="project" value="TreeGrafter"/>
</dbReference>
<protein>
    <recommendedName>
        <fullName evidence="2">Aminotransferase class I/classII large domain-containing protein</fullName>
    </recommendedName>
</protein>
<dbReference type="STRING" id="100787.A0A0G4L8F6"/>
<keyword evidence="5" id="KW-1185">Reference proteome</keyword>
<evidence type="ECO:0000259" key="2">
    <source>
        <dbReference type="Pfam" id="PF00155"/>
    </source>
</evidence>